<evidence type="ECO:0008006" key="4">
    <source>
        <dbReference type="Google" id="ProtNLM"/>
    </source>
</evidence>
<sequence>MRRTEPRPRASALLLLAAVMGLAACTGDTPDGEESAEPTVEEILAQDERFDAPALTAEDRDEICAAVAAALADHYDTGEVPEFTTEIYIPQGTEADSGCSVSSLIWRQPGYQMAYELRLEPLDDSELDDAATALASGHTGPCAPAVTASESEVGKPTPYCRQDAAEGFAEGWLVHRRTKVSVSVTVTAPSGATEADIARDLEEEPELFVAGAETGLDHIMVAIQGFLANR</sequence>
<comment type="caution">
    <text evidence="2">The sequence shown here is derived from an EMBL/GenBank/DDBJ whole genome shotgun (WGS) entry which is preliminary data.</text>
</comment>
<organism evidence="2 3">
    <name type="scientific">Stackebrandtia albiflava</name>
    <dbReference type="NCBI Taxonomy" id="406432"/>
    <lineage>
        <taxon>Bacteria</taxon>
        <taxon>Bacillati</taxon>
        <taxon>Actinomycetota</taxon>
        <taxon>Actinomycetes</taxon>
        <taxon>Glycomycetales</taxon>
        <taxon>Glycomycetaceae</taxon>
        <taxon>Stackebrandtia</taxon>
    </lineage>
</organism>
<keyword evidence="1" id="KW-0732">Signal</keyword>
<evidence type="ECO:0000313" key="2">
    <source>
        <dbReference type="EMBL" id="TWJ12412.1"/>
    </source>
</evidence>
<feature type="signal peptide" evidence="1">
    <location>
        <begin position="1"/>
        <end position="23"/>
    </location>
</feature>
<reference evidence="2 3" key="1">
    <citation type="journal article" date="2013" name="Stand. Genomic Sci.">
        <title>Genomic Encyclopedia of Type Strains, Phase I: The one thousand microbial genomes (KMG-I) project.</title>
        <authorList>
            <person name="Kyrpides N.C."/>
            <person name="Woyke T."/>
            <person name="Eisen J.A."/>
            <person name="Garrity G."/>
            <person name="Lilburn T.G."/>
            <person name="Beck B.J."/>
            <person name="Whitman W.B."/>
            <person name="Hugenholtz P."/>
            <person name="Klenk H.P."/>
        </authorList>
    </citation>
    <scope>NUCLEOTIDE SEQUENCE [LARGE SCALE GENOMIC DNA]</scope>
    <source>
        <strain evidence="2 3">DSM 45044</strain>
    </source>
</reference>
<dbReference type="PROSITE" id="PS51257">
    <property type="entry name" value="PROKAR_LIPOPROTEIN"/>
    <property type="match status" value="1"/>
</dbReference>
<dbReference type="AlphaFoldDB" id="A0A562V3L1"/>
<dbReference type="RefSeq" id="WP_147139519.1">
    <property type="nucleotide sequence ID" value="NZ_VLLL01000006.1"/>
</dbReference>
<dbReference type="EMBL" id="VLLL01000006">
    <property type="protein sequence ID" value="TWJ12412.1"/>
    <property type="molecule type" value="Genomic_DNA"/>
</dbReference>
<evidence type="ECO:0000313" key="3">
    <source>
        <dbReference type="Proteomes" id="UP000321617"/>
    </source>
</evidence>
<keyword evidence="3" id="KW-1185">Reference proteome</keyword>
<name>A0A562V3L1_9ACTN</name>
<accession>A0A562V3L1</accession>
<feature type="chain" id="PRO_5039108505" description="PknH-like protein" evidence="1">
    <location>
        <begin position="24"/>
        <end position="230"/>
    </location>
</feature>
<gene>
    <name evidence="2" type="ORF">LX16_3169</name>
</gene>
<proteinExistence type="predicted"/>
<evidence type="ECO:0000256" key="1">
    <source>
        <dbReference type="SAM" id="SignalP"/>
    </source>
</evidence>
<protein>
    <recommendedName>
        <fullName evidence="4">PknH-like protein</fullName>
    </recommendedName>
</protein>
<dbReference type="Proteomes" id="UP000321617">
    <property type="component" value="Unassembled WGS sequence"/>
</dbReference>